<protein>
    <submittedName>
        <fullName evidence="2">Oidioi.mRNA.OKI2018_I69.chr1.g122.t1.cds</fullName>
    </submittedName>
</protein>
<proteinExistence type="predicted"/>
<gene>
    <name evidence="2" type="ORF">OKIOD_LOCUS8887</name>
</gene>
<dbReference type="Proteomes" id="UP001158576">
    <property type="component" value="Chromosome 1"/>
</dbReference>
<name>A0ABN7SN39_OIKDI</name>
<keyword evidence="1" id="KW-0732">Signal</keyword>
<evidence type="ECO:0000313" key="3">
    <source>
        <dbReference type="Proteomes" id="UP001158576"/>
    </source>
</evidence>
<evidence type="ECO:0000256" key="1">
    <source>
        <dbReference type="SAM" id="SignalP"/>
    </source>
</evidence>
<feature type="chain" id="PRO_5046729247" evidence="1">
    <location>
        <begin position="20"/>
        <end position="87"/>
    </location>
</feature>
<sequence>MRFLFFFALFLLFTKEKLAASNFAAIKRDDLADLAHQLYFNCERNAVARLEREPTPLEYEIICNQCEEVPLLFINMANTPRRWFTKR</sequence>
<evidence type="ECO:0000313" key="2">
    <source>
        <dbReference type="EMBL" id="CAG5102055.1"/>
    </source>
</evidence>
<feature type="signal peptide" evidence="1">
    <location>
        <begin position="1"/>
        <end position="19"/>
    </location>
</feature>
<keyword evidence="3" id="KW-1185">Reference proteome</keyword>
<organism evidence="2 3">
    <name type="scientific">Oikopleura dioica</name>
    <name type="common">Tunicate</name>
    <dbReference type="NCBI Taxonomy" id="34765"/>
    <lineage>
        <taxon>Eukaryota</taxon>
        <taxon>Metazoa</taxon>
        <taxon>Chordata</taxon>
        <taxon>Tunicata</taxon>
        <taxon>Appendicularia</taxon>
        <taxon>Copelata</taxon>
        <taxon>Oikopleuridae</taxon>
        <taxon>Oikopleura</taxon>
    </lineage>
</organism>
<reference evidence="2 3" key="1">
    <citation type="submission" date="2021-04" db="EMBL/GenBank/DDBJ databases">
        <authorList>
            <person name="Bliznina A."/>
        </authorList>
    </citation>
    <scope>NUCLEOTIDE SEQUENCE [LARGE SCALE GENOMIC DNA]</scope>
</reference>
<dbReference type="EMBL" id="OU015566">
    <property type="protein sequence ID" value="CAG5102055.1"/>
    <property type="molecule type" value="Genomic_DNA"/>
</dbReference>
<accession>A0ABN7SN39</accession>